<dbReference type="Gene3D" id="3.20.20.140">
    <property type="entry name" value="Metal-dependent hydrolases"/>
    <property type="match status" value="1"/>
</dbReference>
<name>A0A1I2Z0K9_9ACTN</name>
<keyword evidence="7" id="KW-1185">Reference proteome</keyword>
<dbReference type="InterPro" id="IPR006680">
    <property type="entry name" value="Amidohydro-rel"/>
</dbReference>
<organism evidence="5 6">
    <name type="scientific">Actinopolymorpha cephalotaxi</name>
    <dbReference type="NCBI Taxonomy" id="504797"/>
    <lineage>
        <taxon>Bacteria</taxon>
        <taxon>Bacillati</taxon>
        <taxon>Actinomycetota</taxon>
        <taxon>Actinomycetes</taxon>
        <taxon>Propionibacteriales</taxon>
        <taxon>Actinopolymorphaceae</taxon>
        <taxon>Actinopolymorpha</taxon>
    </lineage>
</organism>
<proteinExistence type="inferred from homology"/>
<reference evidence="4 7" key="2">
    <citation type="submission" date="2020-07" db="EMBL/GenBank/DDBJ databases">
        <title>Sequencing the genomes of 1000 actinobacteria strains.</title>
        <authorList>
            <person name="Klenk H.-P."/>
        </authorList>
    </citation>
    <scope>NUCLEOTIDE SEQUENCE [LARGE SCALE GENOMIC DNA]</scope>
    <source>
        <strain evidence="4 7">DSM 45117</strain>
    </source>
</reference>
<keyword evidence="5" id="KW-0378">Hydrolase</keyword>
<reference evidence="5 6" key="1">
    <citation type="submission" date="2016-10" db="EMBL/GenBank/DDBJ databases">
        <authorList>
            <person name="de Groot N.N."/>
        </authorList>
    </citation>
    <scope>NUCLEOTIDE SEQUENCE [LARGE SCALE GENOMIC DNA]</scope>
    <source>
        <strain evidence="5 6">CPCC 202808</strain>
    </source>
</reference>
<dbReference type="EMBL" id="JACBZA010000001">
    <property type="protein sequence ID" value="NYH81794.1"/>
    <property type="molecule type" value="Genomic_DNA"/>
</dbReference>
<dbReference type="PANTHER" id="PTHR43569:SF1">
    <property type="entry name" value="BLL3371 PROTEIN"/>
    <property type="match status" value="1"/>
</dbReference>
<evidence type="ECO:0000256" key="1">
    <source>
        <dbReference type="ARBA" id="ARBA00038310"/>
    </source>
</evidence>
<dbReference type="Proteomes" id="UP000199052">
    <property type="component" value="Unassembled WGS sequence"/>
</dbReference>
<dbReference type="EMBL" id="FOOI01000015">
    <property type="protein sequence ID" value="SFH31155.1"/>
    <property type="molecule type" value="Genomic_DNA"/>
</dbReference>
<gene>
    <name evidence="4" type="ORF">FHR37_000645</name>
    <name evidence="5" type="ORF">SAMN05421678_115112</name>
</gene>
<dbReference type="Proteomes" id="UP000533017">
    <property type="component" value="Unassembled WGS sequence"/>
</dbReference>
<dbReference type="RefSeq" id="WP_202818305.1">
    <property type="nucleotide sequence ID" value="NZ_FOOI01000015.1"/>
</dbReference>
<evidence type="ECO:0000313" key="6">
    <source>
        <dbReference type="Proteomes" id="UP000199052"/>
    </source>
</evidence>
<protein>
    <submittedName>
        <fullName evidence="5">Predicted metal-dependent hydrolase, TIM-barrel fold</fullName>
    </submittedName>
    <submittedName>
        <fullName evidence="4">TIM-barrel fold metal-dependent hydrolase</fullName>
    </submittedName>
</protein>
<accession>A0A1I2Z0K9</accession>
<dbReference type="InterPro" id="IPR032466">
    <property type="entry name" value="Metal_Hydrolase"/>
</dbReference>
<feature type="domain" description="Amidohydrolase-related" evidence="3">
    <location>
        <begin position="19"/>
        <end position="315"/>
    </location>
</feature>
<comment type="similarity">
    <text evidence="1">Belongs to the metallo-dependent hydrolases superfamily.</text>
</comment>
<dbReference type="GO" id="GO:0016787">
    <property type="term" value="F:hydrolase activity"/>
    <property type="evidence" value="ECO:0007669"/>
    <property type="project" value="UniProtKB-KW"/>
</dbReference>
<sequence>MRSPFDDAAAMSPYTGPVVDAHHHVWDLGLGGQPWLVEEPMIAFRYGDYGRIRRDYLPADFRADVATVAGRGLDVVGSVFVETEWRVDDTLSEIAWVSGLAEKTGVPSVVVGHAVLDAPDVAEHLAAVAAAPLTRGIRHKPGGAPTPDRARSEPTSMTDPRWREGFARLAPLGLHYELQVPWWHLHEAADLAAEFDRTRIVLNHTGLPADRSLPGLAGWRNAMRLVARNPNVYCKISGLGVPHTTWTPDLQREVVLTTLELFGPQRCMFASNFPVDALWATYAQIFGGFQDLTADLSASEQRAVFFGTACDFYRIGPDRLWAAPTAG</sequence>
<dbReference type="STRING" id="504797.SAMN05421678_115112"/>
<feature type="region of interest" description="Disordered" evidence="2">
    <location>
        <begin position="136"/>
        <end position="159"/>
    </location>
</feature>
<dbReference type="InterPro" id="IPR052350">
    <property type="entry name" value="Metallo-dep_Lactonases"/>
</dbReference>
<evidence type="ECO:0000259" key="3">
    <source>
        <dbReference type="Pfam" id="PF04909"/>
    </source>
</evidence>
<evidence type="ECO:0000256" key="2">
    <source>
        <dbReference type="SAM" id="MobiDB-lite"/>
    </source>
</evidence>
<dbReference type="AlphaFoldDB" id="A0A1I2Z0K9"/>
<evidence type="ECO:0000313" key="4">
    <source>
        <dbReference type="EMBL" id="NYH81794.1"/>
    </source>
</evidence>
<dbReference type="SUPFAM" id="SSF51556">
    <property type="entry name" value="Metallo-dependent hydrolases"/>
    <property type="match status" value="1"/>
</dbReference>
<evidence type="ECO:0000313" key="7">
    <source>
        <dbReference type="Proteomes" id="UP000533017"/>
    </source>
</evidence>
<evidence type="ECO:0000313" key="5">
    <source>
        <dbReference type="EMBL" id="SFH31155.1"/>
    </source>
</evidence>
<dbReference type="Pfam" id="PF04909">
    <property type="entry name" value="Amidohydro_2"/>
    <property type="match status" value="1"/>
</dbReference>
<dbReference type="PANTHER" id="PTHR43569">
    <property type="entry name" value="AMIDOHYDROLASE"/>
    <property type="match status" value="1"/>
</dbReference>